<keyword evidence="4" id="KW-1185">Reference proteome</keyword>
<dbReference type="EMBL" id="JBHTLQ010000010">
    <property type="protein sequence ID" value="MFD1190216.1"/>
    <property type="molecule type" value="Genomic_DNA"/>
</dbReference>
<dbReference type="Proteomes" id="UP001597216">
    <property type="component" value="Unassembled WGS sequence"/>
</dbReference>
<dbReference type="InterPro" id="IPR036291">
    <property type="entry name" value="NAD(P)-bd_dom_sf"/>
</dbReference>
<protein>
    <submittedName>
        <fullName evidence="3">SDR family NAD(P)-dependent oxidoreductase</fullName>
        <ecNumber evidence="3">1.1.1.-</ecNumber>
    </submittedName>
</protein>
<sequence length="256" mass="26531">MDLQLKGKTAIVTGATRGIGRAIADLFADEGANVAICARKADEVGAAVAALQAKGVKAFGQVVDIADADSLKGFIEASAMELGGIDVLVSNASALVQGVQPSDWKAMFDIDLMGAVNSFTAARPFLEKAGAEKGDAAFLITASVSAAETQNASSYGAMKAALIHYAHGLAREGAPKHVRCNVISPGTVYFDDGVWGRVKQGMPGFFDQMIARNPMGRMATPEEVAAATVFLASPRSSFTTGINMLVDGAIAARVNY</sequence>
<evidence type="ECO:0000313" key="3">
    <source>
        <dbReference type="EMBL" id="MFD1190216.1"/>
    </source>
</evidence>
<evidence type="ECO:0000256" key="2">
    <source>
        <dbReference type="ARBA" id="ARBA00023002"/>
    </source>
</evidence>
<organism evidence="3 4">
    <name type="scientific">Phenylobacterium conjunctum</name>
    <dbReference type="NCBI Taxonomy" id="1298959"/>
    <lineage>
        <taxon>Bacteria</taxon>
        <taxon>Pseudomonadati</taxon>
        <taxon>Pseudomonadota</taxon>
        <taxon>Alphaproteobacteria</taxon>
        <taxon>Caulobacterales</taxon>
        <taxon>Caulobacteraceae</taxon>
        <taxon>Phenylobacterium</taxon>
    </lineage>
</organism>
<dbReference type="InterPro" id="IPR002347">
    <property type="entry name" value="SDR_fam"/>
</dbReference>
<dbReference type="CDD" id="cd05233">
    <property type="entry name" value="SDR_c"/>
    <property type="match status" value="1"/>
</dbReference>
<dbReference type="PANTHER" id="PTHR43943:SF17">
    <property type="entry name" value="3-PHENYLPROPIONATE-DIHYDRODIOL_CINNAMIC ACID-DIHYDRODIOL DEHYDROGENASE"/>
    <property type="match status" value="1"/>
</dbReference>
<dbReference type="GO" id="GO:0016491">
    <property type="term" value="F:oxidoreductase activity"/>
    <property type="evidence" value="ECO:0007669"/>
    <property type="project" value="UniProtKB-KW"/>
</dbReference>
<dbReference type="PRINTS" id="PR00081">
    <property type="entry name" value="GDHRDH"/>
</dbReference>
<dbReference type="SUPFAM" id="SSF51735">
    <property type="entry name" value="NAD(P)-binding Rossmann-fold domains"/>
    <property type="match status" value="1"/>
</dbReference>
<gene>
    <name evidence="3" type="ORF">ACFQ27_06455</name>
</gene>
<dbReference type="PANTHER" id="PTHR43943">
    <property type="entry name" value="DEHYDROGENASE/REDUCTASE (SDR FAMILY) MEMBER 4"/>
    <property type="match status" value="1"/>
</dbReference>
<keyword evidence="2 3" id="KW-0560">Oxidoreductase</keyword>
<evidence type="ECO:0000313" key="4">
    <source>
        <dbReference type="Proteomes" id="UP001597216"/>
    </source>
</evidence>
<dbReference type="RefSeq" id="WP_374344682.1">
    <property type="nucleotide sequence ID" value="NZ_JBHTLQ010000010.1"/>
</dbReference>
<comment type="caution">
    <text evidence="3">The sequence shown here is derived from an EMBL/GenBank/DDBJ whole genome shotgun (WGS) entry which is preliminary data.</text>
</comment>
<dbReference type="Pfam" id="PF13561">
    <property type="entry name" value="adh_short_C2"/>
    <property type="match status" value="1"/>
</dbReference>
<proteinExistence type="inferred from homology"/>
<reference evidence="4" key="1">
    <citation type="journal article" date="2019" name="Int. J. Syst. Evol. Microbiol.">
        <title>The Global Catalogue of Microorganisms (GCM) 10K type strain sequencing project: providing services to taxonomists for standard genome sequencing and annotation.</title>
        <authorList>
            <consortium name="The Broad Institute Genomics Platform"/>
            <consortium name="The Broad Institute Genome Sequencing Center for Infectious Disease"/>
            <person name="Wu L."/>
            <person name="Ma J."/>
        </authorList>
    </citation>
    <scope>NUCLEOTIDE SEQUENCE [LARGE SCALE GENOMIC DNA]</scope>
    <source>
        <strain evidence="4">CCUG 55074</strain>
    </source>
</reference>
<dbReference type="Gene3D" id="3.40.50.720">
    <property type="entry name" value="NAD(P)-binding Rossmann-like Domain"/>
    <property type="match status" value="1"/>
</dbReference>
<dbReference type="EC" id="1.1.1.-" evidence="3"/>
<name>A0ABW3T1G0_9CAUL</name>
<comment type="similarity">
    <text evidence="1">Belongs to the short-chain dehydrogenases/reductases (SDR) family.</text>
</comment>
<accession>A0ABW3T1G0</accession>
<evidence type="ECO:0000256" key="1">
    <source>
        <dbReference type="ARBA" id="ARBA00006484"/>
    </source>
</evidence>